<dbReference type="EMBL" id="RYZI01000149">
    <property type="protein sequence ID" value="RWA09566.1"/>
    <property type="molecule type" value="Genomic_DNA"/>
</dbReference>
<dbReference type="Proteomes" id="UP000286045">
    <property type="component" value="Unassembled WGS sequence"/>
</dbReference>
<proteinExistence type="predicted"/>
<evidence type="ECO:0000313" key="2">
    <source>
        <dbReference type="Proteomes" id="UP000286045"/>
    </source>
</evidence>
<sequence>MAEARVPIPDSLPHVPVGLLLRRGDEFWCFQTEAYAASNVAFASRSASALSARGTFQKRTLIFFRSPMRVINCPGRLDQVLVLRGLGLPLVRDGVIDYSHSSAHSAAFSEKDAEHCQPTGFTVVSTGAHGDDDGMAMVKAQASEDHWKFHGPVIVEMPEVLLWDE</sequence>
<protein>
    <submittedName>
        <fullName evidence="1">Uncharacterized protein</fullName>
    </submittedName>
</protein>
<name>A0A439D591_9PEZI</name>
<organism evidence="1 2">
    <name type="scientific">Xylaria grammica</name>
    <dbReference type="NCBI Taxonomy" id="363999"/>
    <lineage>
        <taxon>Eukaryota</taxon>
        <taxon>Fungi</taxon>
        <taxon>Dikarya</taxon>
        <taxon>Ascomycota</taxon>
        <taxon>Pezizomycotina</taxon>
        <taxon>Sordariomycetes</taxon>
        <taxon>Xylariomycetidae</taxon>
        <taxon>Xylariales</taxon>
        <taxon>Xylariaceae</taxon>
        <taxon>Xylaria</taxon>
    </lineage>
</organism>
<reference evidence="1 2" key="1">
    <citation type="submission" date="2018-12" db="EMBL/GenBank/DDBJ databases">
        <title>Draft genome sequence of Xylaria grammica IHI A82.</title>
        <authorList>
            <person name="Buettner E."/>
            <person name="Kellner H."/>
        </authorList>
    </citation>
    <scope>NUCLEOTIDE SEQUENCE [LARGE SCALE GENOMIC DNA]</scope>
    <source>
        <strain evidence="1 2">IHI A82</strain>
    </source>
</reference>
<accession>A0A439D591</accession>
<keyword evidence="2" id="KW-1185">Reference proteome</keyword>
<evidence type="ECO:0000313" key="1">
    <source>
        <dbReference type="EMBL" id="RWA09566.1"/>
    </source>
</evidence>
<dbReference type="AlphaFoldDB" id="A0A439D591"/>
<comment type="caution">
    <text evidence="1">The sequence shown here is derived from an EMBL/GenBank/DDBJ whole genome shotgun (WGS) entry which is preliminary data.</text>
</comment>
<gene>
    <name evidence="1" type="ORF">EKO27_g5543</name>
</gene>